<dbReference type="GO" id="GO:0016787">
    <property type="term" value="F:hydrolase activity"/>
    <property type="evidence" value="ECO:0007669"/>
    <property type="project" value="UniProtKB-KW"/>
</dbReference>
<proteinExistence type="predicted"/>
<evidence type="ECO:0000259" key="2">
    <source>
        <dbReference type="Pfam" id="PF20434"/>
    </source>
</evidence>
<dbReference type="InterPro" id="IPR050300">
    <property type="entry name" value="GDXG_lipolytic_enzyme"/>
</dbReference>
<dbReference type="Gene3D" id="3.40.50.1820">
    <property type="entry name" value="alpha/beta hydrolase"/>
    <property type="match status" value="1"/>
</dbReference>
<dbReference type="Pfam" id="PF20434">
    <property type="entry name" value="BD-FAE"/>
    <property type="match status" value="1"/>
</dbReference>
<dbReference type="PANTHER" id="PTHR48081">
    <property type="entry name" value="AB HYDROLASE SUPERFAMILY PROTEIN C4A8.06C"/>
    <property type="match status" value="1"/>
</dbReference>
<dbReference type="InterPro" id="IPR049492">
    <property type="entry name" value="BD-FAE-like_dom"/>
</dbReference>
<evidence type="ECO:0000313" key="4">
    <source>
        <dbReference type="Proteomes" id="UP000272238"/>
    </source>
</evidence>
<evidence type="ECO:0000256" key="1">
    <source>
        <dbReference type="ARBA" id="ARBA00022801"/>
    </source>
</evidence>
<name>A0A494YWS0_9BACL</name>
<comment type="caution">
    <text evidence="3">The sequence shown here is derived from an EMBL/GenBank/DDBJ whole genome shotgun (WGS) entry which is preliminary data.</text>
</comment>
<keyword evidence="1 3" id="KW-0378">Hydrolase</keyword>
<dbReference type="OrthoDB" id="9815425at2"/>
<dbReference type="RefSeq" id="WP_121215384.1">
    <property type="nucleotide sequence ID" value="NZ_RBZN01000041.1"/>
</dbReference>
<accession>A0A494YWS0</accession>
<sequence>MMIILGTFLALCLLIVLLFIISPKPTAILVRRLFEGGVAVKPPNYDEIEKMVYIEKDISYKSQYKEGHLDIIKPKEFEGYLPVIFWVHGGAFLGGDKSDITEYAVQIASKGYIVVNINYELAPSSKYPNPLYQVKEAYQFIEQNAEDYGIDMNRLYFAGDSAGAQIISQFVNTQVDEGYANLLGIEGVVSPGKIKGVLLFCGPYDVSRLSNNSDSFLINFIFKRVGWAYIGDRKWTNTEKVKQASILQHVSSNFPPTFITDGNVGSFEDQGKDLANKLKYNGVEVSHIFYSTEEAKLGHEYQFMMNTTQAENTFNKLIEFLNQTSNKQ</sequence>
<dbReference type="PANTHER" id="PTHR48081:SF6">
    <property type="entry name" value="PEPTIDASE S9 PROLYL OLIGOPEPTIDASE CATALYTIC DOMAIN-CONTAINING PROTEIN"/>
    <property type="match status" value="1"/>
</dbReference>
<dbReference type="SUPFAM" id="SSF53474">
    <property type="entry name" value="alpha/beta-Hydrolases"/>
    <property type="match status" value="1"/>
</dbReference>
<feature type="domain" description="BD-FAE-like" evidence="2">
    <location>
        <begin position="69"/>
        <end position="264"/>
    </location>
</feature>
<dbReference type="AlphaFoldDB" id="A0A494YWS0"/>
<dbReference type="InterPro" id="IPR029058">
    <property type="entry name" value="AB_hydrolase_fold"/>
</dbReference>
<organism evidence="3 4">
    <name type="scientific">Ureibacillus endophyticus</name>
    <dbReference type="NCBI Taxonomy" id="1978490"/>
    <lineage>
        <taxon>Bacteria</taxon>
        <taxon>Bacillati</taxon>
        <taxon>Bacillota</taxon>
        <taxon>Bacilli</taxon>
        <taxon>Bacillales</taxon>
        <taxon>Caryophanaceae</taxon>
        <taxon>Ureibacillus</taxon>
    </lineage>
</organism>
<dbReference type="Proteomes" id="UP000272238">
    <property type="component" value="Unassembled WGS sequence"/>
</dbReference>
<protein>
    <submittedName>
        <fullName evidence="3">Alpha/beta hydrolase</fullName>
    </submittedName>
</protein>
<evidence type="ECO:0000313" key="3">
    <source>
        <dbReference type="EMBL" id="RKQ14594.1"/>
    </source>
</evidence>
<keyword evidence="4" id="KW-1185">Reference proteome</keyword>
<gene>
    <name evidence="3" type="ORF">D8M03_13655</name>
</gene>
<reference evidence="3 4" key="1">
    <citation type="journal article" date="2016" name="Antonie Van Leeuwenhoek">
        <title>Lysinibacillus endophyticus sp. nov., an indole-3-acetic acid producing endophytic bacterium isolated from corn root (Zea mays cv. Xinken-5).</title>
        <authorList>
            <person name="Yu J."/>
            <person name="Guan X."/>
            <person name="Liu C."/>
            <person name="Xiang W."/>
            <person name="Yu Z."/>
            <person name="Liu X."/>
            <person name="Wang G."/>
        </authorList>
    </citation>
    <scope>NUCLEOTIDE SEQUENCE [LARGE SCALE GENOMIC DNA]</scope>
    <source>
        <strain evidence="3 4">DSM 100506</strain>
    </source>
</reference>
<dbReference type="EMBL" id="RBZN01000041">
    <property type="protein sequence ID" value="RKQ14594.1"/>
    <property type="molecule type" value="Genomic_DNA"/>
</dbReference>